<proteinExistence type="predicted"/>
<gene>
    <name evidence="3" type="ORF">GCM10023149_13550</name>
</gene>
<feature type="transmembrane region" description="Helical" evidence="1">
    <location>
        <begin position="29"/>
        <end position="48"/>
    </location>
</feature>
<keyword evidence="1" id="KW-1133">Transmembrane helix</keyword>
<evidence type="ECO:0000259" key="2">
    <source>
        <dbReference type="Pfam" id="PF06580"/>
    </source>
</evidence>
<dbReference type="PANTHER" id="PTHR34220:SF7">
    <property type="entry name" value="SENSOR HISTIDINE KINASE YPDA"/>
    <property type="match status" value="1"/>
</dbReference>
<accession>A0ABP8G3G9</accession>
<evidence type="ECO:0000313" key="4">
    <source>
        <dbReference type="Proteomes" id="UP001500582"/>
    </source>
</evidence>
<dbReference type="Gene3D" id="3.30.565.10">
    <property type="entry name" value="Histidine kinase-like ATPase, C-terminal domain"/>
    <property type="match status" value="1"/>
</dbReference>
<dbReference type="EMBL" id="BAABFT010000003">
    <property type="protein sequence ID" value="GAA4316536.1"/>
    <property type="molecule type" value="Genomic_DNA"/>
</dbReference>
<evidence type="ECO:0000256" key="1">
    <source>
        <dbReference type="SAM" id="Phobius"/>
    </source>
</evidence>
<feature type="domain" description="Signal transduction histidine kinase internal region" evidence="2">
    <location>
        <begin position="166"/>
        <end position="244"/>
    </location>
</feature>
<sequence length="359" mass="40329">MIIEEIKTVNKNVPAGAAKPTGGFFVSKLYFFGGVLAGIPVYVAIAPYIRSMDIRKDEIVSLSCTIAFIMGVFTGRYMSQMWASKLRTVPVYVLAALAFLVFACMAWLFFHADFPLHGRPAINLMMFALPLVVVGITFGAIIKIAHSVTSNQLVAAQQEADHSKSELYLLQSQLSPHFLFNTLNNLYGLSITSHQRIPPLLLKLSELLRYSVYDAGEIYVPLKSELAYINNYIEFEKIRIGDRLQLTTDIEDIADVEIRIAPMLLIVFIENAFKHSKNTASPEVFVDIKLKIWANSILFSVKNSFGTEEQQESVLPQSNGFGLANARKRLELLYPNAYELNINDNGNFYTIDLQLKIKK</sequence>
<keyword evidence="1" id="KW-0812">Transmembrane</keyword>
<name>A0ABP8G3G9_9SPHI</name>
<organism evidence="3 4">
    <name type="scientific">Mucilaginibacter gynuensis</name>
    <dbReference type="NCBI Taxonomy" id="1302236"/>
    <lineage>
        <taxon>Bacteria</taxon>
        <taxon>Pseudomonadati</taxon>
        <taxon>Bacteroidota</taxon>
        <taxon>Sphingobacteriia</taxon>
        <taxon>Sphingobacteriales</taxon>
        <taxon>Sphingobacteriaceae</taxon>
        <taxon>Mucilaginibacter</taxon>
    </lineage>
</organism>
<keyword evidence="3" id="KW-0808">Transferase</keyword>
<dbReference type="RefSeq" id="WP_345210259.1">
    <property type="nucleotide sequence ID" value="NZ_BAABFT010000003.1"/>
</dbReference>
<comment type="caution">
    <text evidence="3">The sequence shown here is derived from an EMBL/GenBank/DDBJ whole genome shotgun (WGS) entry which is preliminary data.</text>
</comment>
<dbReference type="PANTHER" id="PTHR34220">
    <property type="entry name" value="SENSOR HISTIDINE KINASE YPDA"/>
    <property type="match status" value="1"/>
</dbReference>
<reference evidence="4" key="1">
    <citation type="journal article" date="2019" name="Int. J. Syst. Evol. Microbiol.">
        <title>The Global Catalogue of Microorganisms (GCM) 10K type strain sequencing project: providing services to taxonomists for standard genome sequencing and annotation.</title>
        <authorList>
            <consortium name="The Broad Institute Genomics Platform"/>
            <consortium name="The Broad Institute Genome Sequencing Center for Infectious Disease"/>
            <person name="Wu L."/>
            <person name="Ma J."/>
        </authorList>
    </citation>
    <scope>NUCLEOTIDE SEQUENCE [LARGE SCALE GENOMIC DNA]</scope>
    <source>
        <strain evidence="4">JCM 17705</strain>
    </source>
</reference>
<dbReference type="InterPro" id="IPR050640">
    <property type="entry name" value="Bact_2-comp_sensor_kinase"/>
</dbReference>
<dbReference type="InterPro" id="IPR010559">
    <property type="entry name" value="Sig_transdc_His_kin_internal"/>
</dbReference>
<keyword evidence="3" id="KW-0418">Kinase</keyword>
<feature type="transmembrane region" description="Helical" evidence="1">
    <location>
        <begin position="122"/>
        <end position="142"/>
    </location>
</feature>
<dbReference type="InterPro" id="IPR036890">
    <property type="entry name" value="HATPase_C_sf"/>
</dbReference>
<evidence type="ECO:0000313" key="3">
    <source>
        <dbReference type="EMBL" id="GAA4316536.1"/>
    </source>
</evidence>
<feature type="transmembrane region" description="Helical" evidence="1">
    <location>
        <begin position="91"/>
        <end position="110"/>
    </location>
</feature>
<dbReference type="Pfam" id="PF06580">
    <property type="entry name" value="His_kinase"/>
    <property type="match status" value="1"/>
</dbReference>
<keyword evidence="4" id="KW-1185">Reference proteome</keyword>
<protein>
    <submittedName>
        <fullName evidence="3">Histidine kinase</fullName>
    </submittedName>
</protein>
<dbReference type="GO" id="GO:0016301">
    <property type="term" value="F:kinase activity"/>
    <property type="evidence" value="ECO:0007669"/>
    <property type="project" value="UniProtKB-KW"/>
</dbReference>
<dbReference type="Proteomes" id="UP001500582">
    <property type="component" value="Unassembled WGS sequence"/>
</dbReference>
<keyword evidence="1" id="KW-0472">Membrane</keyword>
<feature type="transmembrane region" description="Helical" evidence="1">
    <location>
        <begin position="60"/>
        <end position="79"/>
    </location>
</feature>